<dbReference type="VEuPathDB" id="FungiDB:JI435_306330"/>
<gene>
    <name evidence="1" type="ORF">JI435_306330</name>
</gene>
<evidence type="ECO:0000313" key="1">
    <source>
        <dbReference type="EMBL" id="QRC97237.1"/>
    </source>
</evidence>
<accession>A0A7U2F2L2</accession>
<proteinExistence type="predicted"/>
<keyword evidence="2" id="KW-1185">Reference proteome</keyword>
<dbReference type="Proteomes" id="UP000663193">
    <property type="component" value="Chromosome 7"/>
</dbReference>
<sequence length="81" mass="9016">MSPNAHHRRDDIAMLIPTATKRRQDSNAVDQFVFLKREFNLVDVRASFDERSGASHVRSFGVAWSHHEKVGSVGTLVALAA</sequence>
<evidence type="ECO:0000313" key="2">
    <source>
        <dbReference type="Proteomes" id="UP000663193"/>
    </source>
</evidence>
<protein>
    <submittedName>
        <fullName evidence="1">Uncharacterized protein</fullName>
    </submittedName>
</protein>
<organism evidence="1 2">
    <name type="scientific">Phaeosphaeria nodorum (strain SN15 / ATCC MYA-4574 / FGSC 10173)</name>
    <name type="common">Glume blotch fungus</name>
    <name type="synonym">Parastagonospora nodorum</name>
    <dbReference type="NCBI Taxonomy" id="321614"/>
    <lineage>
        <taxon>Eukaryota</taxon>
        <taxon>Fungi</taxon>
        <taxon>Dikarya</taxon>
        <taxon>Ascomycota</taxon>
        <taxon>Pezizomycotina</taxon>
        <taxon>Dothideomycetes</taxon>
        <taxon>Pleosporomycetidae</taxon>
        <taxon>Pleosporales</taxon>
        <taxon>Pleosporineae</taxon>
        <taxon>Phaeosphaeriaceae</taxon>
        <taxon>Parastagonospora</taxon>
    </lineage>
</organism>
<name>A0A7U2F2L2_PHANO</name>
<reference evidence="2" key="1">
    <citation type="journal article" date="2021" name="BMC Genomics">
        <title>Chromosome-level genome assembly and manually-curated proteome of model necrotroph Parastagonospora nodorum Sn15 reveals a genome-wide trove of candidate effector homologs, and redundancy of virulence-related functions within an accessory chromosome.</title>
        <authorList>
            <person name="Bertazzoni S."/>
            <person name="Jones D.A.B."/>
            <person name="Phan H.T."/>
            <person name="Tan K.-C."/>
            <person name="Hane J.K."/>
        </authorList>
    </citation>
    <scope>NUCLEOTIDE SEQUENCE [LARGE SCALE GENOMIC DNA]</scope>
    <source>
        <strain evidence="2">SN15 / ATCC MYA-4574 / FGSC 10173)</strain>
    </source>
</reference>
<dbReference type="EMBL" id="CP069029">
    <property type="protein sequence ID" value="QRC97237.1"/>
    <property type="molecule type" value="Genomic_DNA"/>
</dbReference>
<dbReference type="AlphaFoldDB" id="A0A7U2F2L2"/>